<proteinExistence type="predicted"/>
<sequence length="56" mass="6561">SHFENPFSKTITRWPVNVTCLCVIYARESAERPFVRTGIVCFHSNDQFWLFIVAII</sequence>
<gene>
    <name evidence="1" type="primary">ORF28102</name>
</gene>
<organism evidence="1">
    <name type="scientific">Arion vulgaris</name>
    <dbReference type="NCBI Taxonomy" id="1028688"/>
    <lineage>
        <taxon>Eukaryota</taxon>
        <taxon>Metazoa</taxon>
        <taxon>Spiralia</taxon>
        <taxon>Lophotrochozoa</taxon>
        <taxon>Mollusca</taxon>
        <taxon>Gastropoda</taxon>
        <taxon>Heterobranchia</taxon>
        <taxon>Euthyneura</taxon>
        <taxon>Panpulmonata</taxon>
        <taxon>Eupulmonata</taxon>
        <taxon>Stylommatophora</taxon>
        <taxon>Helicina</taxon>
        <taxon>Arionoidea</taxon>
        <taxon>Arionidae</taxon>
        <taxon>Arion</taxon>
    </lineage>
</organism>
<name>A0A0B6YLF7_9EUPU</name>
<feature type="non-terminal residue" evidence="1">
    <location>
        <position position="1"/>
    </location>
</feature>
<accession>A0A0B6YLF7</accession>
<evidence type="ECO:0000313" key="1">
    <source>
        <dbReference type="EMBL" id="CEK56626.1"/>
    </source>
</evidence>
<protein>
    <submittedName>
        <fullName evidence="1">Uncharacterized protein</fullName>
    </submittedName>
</protein>
<dbReference type="AlphaFoldDB" id="A0A0B6YLF7"/>
<dbReference type="EMBL" id="HACG01009761">
    <property type="protein sequence ID" value="CEK56626.1"/>
    <property type="molecule type" value="Transcribed_RNA"/>
</dbReference>
<reference evidence="1" key="1">
    <citation type="submission" date="2014-12" db="EMBL/GenBank/DDBJ databases">
        <title>Insight into the proteome of Arion vulgaris.</title>
        <authorList>
            <person name="Aradska J."/>
            <person name="Bulat T."/>
            <person name="Smidak R."/>
            <person name="Sarate P."/>
            <person name="Gangsoo J."/>
            <person name="Sialana F."/>
            <person name="Bilban M."/>
            <person name="Lubec G."/>
        </authorList>
    </citation>
    <scope>NUCLEOTIDE SEQUENCE</scope>
    <source>
        <tissue evidence="1">Skin</tissue>
    </source>
</reference>